<dbReference type="SUPFAM" id="SSF51658">
    <property type="entry name" value="Xylose isomerase-like"/>
    <property type="match status" value="1"/>
</dbReference>
<dbReference type="RefSeq" id="WP_008831726.1">
    <property type="nucleotide sequence ID" value="NZ_CP017076.1"/>
</dbReference>
<dbReference type="Pfam" id="PF01261">
    <property type="entry name" value="AP_endonuc_2"/>
    <property type="match status" value="1"/>
</dbReference>
<feature type="domain" description="Xylose isomerase-like TIM barrel" evidence="2">
    <location>
        <begin position="187"/>
        <end position="317"/>
    </location>
</feature>
<gene>
    <name evidence="3" type="ORF">BES08_23400</name>
    <name evidence="4" type="ORF">BV97_04616</name>
</gene>
<dbReference type="eggNOG" id="COG1082">
    <property type="taxonomic scope" value="Bacteria"/>
</dbReference>
<organism evidence="4 5">
    <name type="scientific">Novosphingobium resinovorum</name>
    <dbReference type="NCBI Taxonomy" id="158500"/>
    <lineage>
        <taxon>Bacteria</taxon>
        <taxon>Pseudomonadati</taxon>
        <taxon>Pseudomonadota</taxon>
        <taxon>Alphaproteobacteria</taxon>
        <taxon>Sphingomonadales</taxon>
        <taxon>Sphingomonadaceae</taxon>
        <taxon>Novosphingobium</taxon>
    </lineage>
</organism>
<accession>A0A031JNR4</accession>
<reference evidence="4 5" key="1">
    <citation type="submission" date="2014-03" db="EMBL/GenBank/DDBJ databases">
        <title>Whole genome sequence of Novosphingobium resinovorum KF1.</title>
        <authorList>
            <person name="Gan H.M."/>
            <person name="Gan H.Y."/>
            <person name="Chew T.H."/>
            <person name="Savka M.A."/>
        </authorList>
    </citation>
    <scope>NUCLEOTIDE SEQUENCE [LARGE SCALE GENOMIC DNA]</scope>
    <source>
        <strain evidence="4 5">KF1</strain>
    </source>
</reference>
<dbReference type="Proteomes" id="UP000094626">
    <property type="component" value="Plasmid pSA1"/>
</dbReference>
<dbReference type="InterPro" id="IPR050312">
    <property type="entry name" value="IolE/XylAMocC-like"/>
</dbReference>
<feature type="signal peptide" evidence="1">
    <location>
        <begin position="1"/>
        <end position="25"/>
    </location>
</feature>
<evidence type="ECO:0000313" key="6">
    <source>
        <dbReference type="Proteomes" id="UP000094626"/>
    </source>
</evidence>
<reference evidence="6" key="3">
    <citation type="journal article" date="2017" name="J. Biotechnol.">
        <title>Complete genome sequence of Novosphingobium resinovorum SA1, a versatile xenobiotic-degrading bacterium capable of utilizing sulfanilic acid.</title>
        <authorList>
            <person name="Hegedus B."/>
            <person name="Kos P.B."/>
            <person name="Balint B."/>
            <person name="Maroti G."/>
            <person name="Gan H.M."/>
            <person name="Perei K."/>
            <person name="Rakhely G."/>
        </authorList>
    </citation>
    <scope>NUCLEOTIDE SEQUENCE [LARGE SCALE GENOMIC DNA]</scope>
    <source>
        <strain evidence="6">SA1</strain>
    </source>
</reference>
<evidence type="ECO:0000313" key="5">
    <source>
        <dbReference type="Proteomes" id="UP000024329"/>
    </source>
</evidence>
<dbReference type="KEGG" id="nre:BES08_23400"/>
<sequence length="323" mass="35913">MDLSRRSLLTAVATGMAAASMPAFARAAGGRVRIGVQTYSLRDLLPTPGDMVDKMIRECRDLKVDMIELFEPTVQPPALSANAPWAFTGGKPTEASLYGRPPEGPRPAEVLQNREDIRQWRLATPVSHFREIGRRFRAAGIEIQAFNFGLKDDCTDAEVEWGFAVTKALGINLMTASTTLSMAKRTVPFAARHRTMLGLHGHSNLRDPNQLATPESFEQGLAMSPWYRLNFDIGHFAAAGFDTLGFLHKHHERVCSVHLKDRKANFGMNMPFGEGDTPIAGVVRTISENRWNIPLILEYEYAGGSSESELRRAIDYVEHYVAR</sequence>
<evidence type="ECO:0000313" key="4">
    <source>
        <dbReference type="EMBL" id="EZP75629.1"/>
    </source>
</evidence>
<dbReference type="EMBL" id="JFYZ01000037">
    <property type="protein sequence ID" value="EZP75629.1"/>
    <property type="molecule type" value="Genomic_DNA"/>
</dbReference>
<keyword evidence="3" id="KW-0614">Plasmid</keyword>
<dbReference type="AlphaFoldDB" id="A0A031JNR4"/>
<keyword evidence="6" id="KW-1185">Reference proteome</keyword>
<dbReference type="PANTHER" id="PTHR12110">
    <property type="entry name" value="HYDROXYPYRUVATE ISOMERASE"/>
    <property type="match status" value="1"/>
</dbReference>
<dbReference type="PROSITE" id="PS51318">
    <property type="entry name" value="TAT"/>
    <property type="match status" value="1"/>
</dbReference>
<dbReference type="InterPro" id="IPR036237">
    <property type="entry name" value="Xyl_isomerase-like_sf"/>
</dbReference>
<dbReference type="Proteomes" id="UP000024329">
    <property type="component" value="Unassembled WGS sequence"/>
</dbReference>
<evidence type="ECO:0000313" key="3">
    <source>
        <dbReference type="EMBL" id="AOR79723.1"/>
    </source>
</evidence>
<keyword evidence="4" id="KW-0413">Isomerase</keyword>
<proteinExistence type="predicted"/>
<evidence type="ECO:0000259" key="2">
    <source>
        <dbReference type="Pfam" id="PF01261"/>
    </source>
</evidence>
<dbReference type="OrthoDB" id="9804047at2"/>
<evidence type="ECO:0000256" key="1">
    <source>
        <dbReference type="SAM" id="SignalP"/>
    </source>
</evidence>
<geneLocation type="plasmid" evidence="3 6">
    <name>pSA1</name>
</geneLocation>
<dbReference type="PATRIC" id="fig|158500.4.peg.4694"/>
<dbReference type="GO" id="GO:0016853">
    <property type="term" value="F:isomerase activity"/>
    <property type="evidence" value="ECO:0007669"/>
    <property type="project" value="UniProtKB-KW"/>
</dbReference>
<dbReference type="Gene3D" id="3.20.20.150">
    <property type="entry name" value="Divalent-metal-dependent TIM barrel enzymes"/>
    <property type="match status" value="1"/>
</dbReference>
<keyword evidence="1" id="KW-0732">Signal</keyword>
<dbReference type="EMBL" id="CP017076">
    <property type="protein sequence ID" value="AOR79723.1"/>
    <property type="molecule type" value="Genomic_DNA"/>
</dbReference>
<dbReference type="InterPro" id="IPR013022">
    <property type="entry name" value="Xyl_isomerase-like_TIM-brl"/>
</dbReference>
<name>A0A031JNR4_9SPHN</name>
<reference evidence="3" key="2">
    <citation type="submission" date="2016-08" db="EMBL/GenBank/DDBJ databases">
        <authorList>
            <person name="Seilhamer J.J."/>
        </authorList>
    </citation>
    <scope>NUCLEOTIDE SEQUENCE [LARGE SCALE GENOMIC DNA]</scope>
    <source>
        <strain evidence="3">SA1</strain>
        <plasmid evidence="3">pSA1</plasmid>
    </source>
</reference>
<dbReference type="PANTHER" id="PTHR12110:SF41">
    <property type="entry name" value="INOSOSE DEHYDRATASE"/>
    <property type="match status" value="1"/>
</dbReference>
<dbReference type="InterPro" id="IPR006311">
    <property type="entry name" value="TAT_signal"/>
</dbReference>
<protein>
    <submittedName>
        <fullName evidence="4">Xylose isomerase domain-containing protein</fullName>
    </submittedName>
</protein>
<feature type="chain" id="PRO_5014496871" evidence="1">
    <location>
        <begin position="26"/>
        <end position="323"/>
    </location>
</feature>